<feature type="transmembrane region" description="Helical" evidence="1">
    <location>
        <begin position="12"/>
        <end position="33"/>
    </location>
</feature>
<evidence type="ECO:0000256" key="1">
    <source>
        <dbReference type="SAM" id="Phobius"/>
    </source>
</evidence>
<proteinExistence type="predicted"/>
<organism evidence="2 3">
    <name type="scientific">Faecalicatena contorta</name>
    <dbReference type="NCBI Taxonomy" id="39482"/>
    <lineage>
        <taxon>Bacteria</taxon>
        <taxon>Bacillati</taxon>
        <taxon>Bacillota</taxon>
        <taxon>Clostridia</taxon>
        <taxon>Lachnospirales</taxon>
        <taxon>Lachnospiraceae</taxon>
        <taxon>Faecalicatena</taxon>
    </lineage>
</organism>
<protein>
    <submittedName>
        <fullName evidence="2">Uncharacterized protein</fullName>
    </submittedName>
</protein>
<name>A0A174KAK7_9FIRM</name>
<sequence length="72" mass="8295">MHKKLRKLLSALGYIGFFCGYFYILFCNLVGGFSMSGIETRWDTLKILLLSFIIAAGFPGVICYQHHRIYKL</sequence>
<evidence type="ECO:0000313" key="2">
    <source>
        <dbReference type="EMBL" id="CUP06369.1"/>
    </source>
</evidence>
<dbReference type="Proteomes" id="UP000095544">
    <property type="component" value="Unassembled WGS sequence"/>
</dbReference>
<accession>A0A174KAK7</accession>
<keyword evidence="1" id="KW-1133">Transmembrane helix</keyword>
<feature type="transmembrane region" description="Helical" evidence="1">
    <location>
        <begin position="45"/>
        <end position="64"/>
    </location>
</feature>
<gene>
    <name evidence="2" type="ORF">ERS852491_04164</name>
</gene>
<evidence type="ECO:0000313" key="3">
    <source>
        <dbReference type="Proteomes" id="UP000095544"/>
    </source>
</evidence>
<keyword evidence="1" id="KW-0472">Membrane</keyword>
<dbReference type="EMBL" id="CYZU01000053">
    <property type="protein sequence ID" value="CUP06369.1"/>
    <property type="molecule type" value="Genomic_DNA"/>
</dbReference>
<reference evidence="2 3" key="1">
    <citation type="submission" date="2015-09" db="EMBL/GenBank/DDBJ databases">
        <authorList>
            <consortium name="Pathogen Informatics"/>
        </authorList>
    </citation>
    <scope>NUCLEOTIDE SEQUENCE [LARGE SCALE GENOMIC DNA]</scope>
    <source>
        <strain evidence="2 3">2789STDY5834876</strain>
    </source>
</reference>
<keyword evidence="1" id="KW-0812">Transmembrane</keyword>
<dbReference type="AlphaFoldDB" id="A0A174KAK7"/>